<name>A0A699U6E1_TANCI</name>
<dbReference type="AlphaFoldDB" id="A0A699U6E1"/>
<proteinExistence type="predicted"/>
<dbReference type="EMBL" id="BKCJ011296775">
    <property type="protein sequence ID" value="GFD16959.1"/>
    <property type="molecule type" value="Genomic_DNA"/>
</dbReference>
<feature type="region of interest" description="Disordered" evidence="1">
    <location>
        <begin position="55"/>
        <end position="80"/>
    </location>
</feature>
<evidence type="ECO:0008006" key="3">
    <source>
        <dbReference type="Google" id="ProtNLM"/>
    </source>
</evidence>
<accession>A0A699U6E1</accession>
<sequence>NEICLIERLLYDNSSPHPPEEFVSKNSYAEIESLSPSTIPIEDSDYLMKEIDLSCTPDDPMPPSIEEDDDDSERDIPILE</sequence>
<gene>
    <name evidence="2" type="ORF">Tci_888928</name>
</gene>
<protein>
    <recommendedName>
        <fullName evidence="3">Reverse transcriptase domain-containing protein</fullName>
    </recommendedName>
</protein>
<comment type="caution">
    <text evidence="2">The sequence shown here is derived from an EMBL/GenBank/DDBJ whole genome shotgun (WGS) entry which is preliminary data.</text>
</comment>
<reference evidence="2" key="1">
    <citation type="journal article" date="2019" name="Sci. Rep.">
        <title>Draft genome of Tanacetum cinerariifolium, the natural source of mosquito coil.</title>
        <authorList>
            <person name="Yamashiro T."/>
            <person name="Shiraishi A."/>
            <person name="Satake H."/>
            <person name="Nakayama K."/>
        </authorList>
    </citation>
    <scope>NUCLEOTIDE SEQUENCE</scope>
</reference>
<evidence type="ECO:0000256" key="1">
    <source>
        <dbReference type="SAM" id="MobiDB-lite"/>
    </source>
</evidence>
<evidence type="ECO:0000313" key="2">
    <source>
        <dbReference type="EMBL" id="GFD16959.1"/>
    </source>
</evidence>
<organism evidence="2">
    <name type="scientific">Tanacetum cinerariifolium</name>
    <name type="common">Dalmatian daisy</name>
    <name type="synonym">Chrysanthemum cinerariifolium</name>
    <dbReference type="NCBI Taxonomy" id="118510"/>
    <lineage>
        <taxon>Eukaryota</taxon>
        <taxon>Viridiplantae</taxon>
        <taxon>Streptophyta</taxon>
        <taxon>Embryophyta</taxon>
        <taxon>Tracheophyta</taxon>
        <taxon>Spermatophyta</taxon>
        <taxon>Magnoliopsida</taxon>
        <taxon>eudicotyledons</taxon>
        <taxon>Gunneridae</taxon>
        <taxon>Pentapetalae</taxon>
        <taxon>asterids</taxon>
        <taxon>campanulids</taxon>
        <taxon>Asterales</taxon>
        <taxon>Asteraceae</taxon>
        <taxon>Asteroideae</taxon>
        <taxon>Anthemideae</taxon>
        <taxon>Anthemidinae</taxon>
        <taxon>Tanacetum</taxon>
    </lineage>
</organism>
<feature type="non-terminal residue" evidence="2">
    <location>
        <position position="1"/>
    </location>
</feature>